<dbReference type="AlphaFoldDB" id="A0A264VLK9"/>
<comment type="caution">
    <text evidence="1">The sequence shown here is derived from an EMBL/GenBank/DDBJ whole genome shotgun (WGS) entry which is preliminary data.</text>
</comment>
<dbReference type="RefSeq" id="WP_094963099.1">
    <property type="nucleotide sequence ID" value="NZ_NOWC01000043.1"/>
</dbReference>
<gene>
    <name evidence="1" type="ORF">CHI95_23095</name>
</gene>
<protein>
    <submittedName>
        <fullName evidence="1">Uncharacterized protein</fullName>
    </submittedName>
</protein>
<name>A0A264VLK9_PRORE</name>
<dbReference type="EMBL" id="NOWC01000043">
    <property type="protein sequence ID" value="OZS72191.1"/>
    <property type="molecule type" value="Genomic_DNA"/>
</dbReference>
<evidence type="ECO:0000313" key="1">
    <source>
        <dbReference type="EMBL" id="OZS72191.1"/>
    </source>
</evidence>
<reference evidence="1 2" key="1">
    <citation type="submission" date="2017-07" db="EMBL/GenBank/DDBJ databases">
        <title>blaIMP-27 on transferable plasmids in Proteus mirabilis and Providencia rettgeri.</title>
        <authorList>
            <person name="Potter R."/>
        </authorList>
    </citation>
    <scope>NUCLEOTIDE SEQUENCE [LARGE SCALE GENOMIC DNA]</scope>
    <source>
        <strain evidence="1 2">PR1</strain>
    </source>
</reference>
<dbReference type="Proteomes" id="UP000216001">
    <property type="component" value="Unassembled WGS sequence"/>
</dbReference>
<accession>A0A264VLK9</accession>
<sequence length="1139" mass="130303">MTGIIVREEKVERIQRFNSLQSGQYWRAKQDIPEEAILGDEVLLIESLRWVENQLHTVILRAHPKHYDQYATFVSVDKDGVSRSVKRTVKEHRFLFNDFVERFEFADDAKEIRDAEVAACQKRVTELTNALSHALASPESMKSIVTQRIEQQAAAKGESASTMPAISNNAVRLATGSLGEALASGITENDIKSMQDAAKQNLQIATIQSEWIQERNKEITAAVQAVVPYFSEMAAAQLATTEDARTQVDKLMDGIQSLDLYIGKDVNVKVIRKGASAPSDEPLTFVQQKLMVDEELAIHYDLYDWFDFSDIGKFFDALCKNDALVNQIFPSPRCVLVMASTRRYIDYKDRLENIINNAENAKVFLMVRDGENLYRIVSPVESHLGANMLFPSQDEQERLFRGIDGEQIKFQDVAYSDRLKSHERMALHYKRFLIMCCGLDHREKLFGDFYDQTYGVNFVSMKFQEQYCRFIHDADGTSLLSNPEASKRMSLNSYIEWANSHMRSGSRVMCQWHSLVNPTTAPGAAKENDDRSYGSYSFTVDFKDERNVAVAFIKDGLLTVKAPVKKTSYSRRGNTTREYNVNVCIEKYNKQWDEGCERLPYLCLDAVTAEDLEYYIYSRSVRSNHSYYIALFKSLAKYLREERRSEQKYRDFLNAALVAGRVGELTEHDSIIDKTVLAWRAANRGAPLSDAMGDKKQWESLLNMMDMIACRGMHLLPKVIDFACENQAQPLRLIVNASGKLSLYIAPRPDERDDRLEPHIWVQRVNFNLTKTGIKEVSRSWVTLIASNVAETTLYEWPEAEEWKNLTAAFGSYEEKQEAFQFVEEGAVEIHRLNPANQRRLAEMAHLWKEAYVEMNYNRATGGEVQRPALMFPIGIRIAKDGYAGVKWEFVYLGSLSKAAHCIYQRLENESTKDKLAEMYASPYRYPEGRKQELGTQLADIWLFATKEMPDINMFSANKDLDYGGLDYDIHVNLVGEISSFDACWRYAEAYAEQPQHGIKALWLANSLRDENGKPMMDALIGNSALELDDPVDVIEVVLPQRYDDEAKAKVAKTKAPFGLSHWFDICPVGFDETRCLEGLIAPKRTFTRMTFANKELAMRYIIARNPDVRKYKDDFHSGFGNDNEPKLPEGVVRWKSRY</sequence>
<proteinExistence type="predicted"/>
<evidence type="ECO:0000313" key="2">
    <source>
        <dbReference type="Proteomes" id="UP000216001"/>
    </source>
</evidence>
<organism evidence="1 2">
    <name type="scientific">Providencia rettgeri</name>
    <dbReference type="NCBI Taxonomy" id="587"/>
    <lineage>
        <taxon>Bacteria</taxon>
        <taxon>Pseudomonadati</taxon>
        <taxon>Pseudomonadota</taxon>
        <taxon>Gammaproteobacteria</taxon>
        <taxon>Enterobacterales</taxon>
        <taxon>Morganellaceae</taxon>
        <taxon>Providencia</taxon>
    </lineage>
</organism>